<name>A0A1X1XJS7_9MYCO</name>
<dbReference type="AlphaFoldDB" id="A0A1X1XJS7"/>
<keyword evidence="2" id="KW-1185">Reference proteome</keyword>
<dbReference type="EMBL" id="LQPE01000158">
    <property type="protein sequence ID" value="ORV99039.1"/>
    <property type="molecule type" value="Genomic_DNA"/>
</dbReference>
<comment type="caution">
    <text evidence="1">The sequence shown here is derived from an EMBL/GenBank/DDBJ whole genome shotgun (WGS) entry which is preliminary data.</text>
</comment>
<gene>
    <name evidence="1" type="ORF">AWC14_12495</name>
</gene>
<dbReference type="Gene3D" id="3.40.109.10">
    <property type="entry name" value="NADH Oxidase"/>
    <property type="match status" value="2"/>
</dbReference>
<accession>A0A1X1XJS7</accession>
<evidence type="ECO:0000313" key="1">
    <source>
        <dbReference type="EMBL" id="ORV99039.1"/>
    </source>
</evidence>
<dbReference type="NCBIfam" id="NF047509">
    <property type="entry name" value="Rv3131_FMN_oxido"/>
    <property type="match status" value="1"/>
</dbReference>
<evidence type="ECO:0000313" key="2">
    <source>
        <dbReference type="Proteomes" id="UP000193487"/>
    </source>
</evidence>
<dbReference type="GO" id="GO:0016491">
    <property type="term" value="F:oxidoreductase activity"/>
    <property type="evidence" value="ECO:0007669"/>
    <property type="project" value="InterPro"/>
</dbReference>
<organism evidence="1 2">
    <name type="scientific">Mycobacterium kyorinense</name>
    <dbReference type="NCBI Taxonomy" id="487514"/>
    <lineage>
        <taxon>Bacteria</taxon>
        <taxon>Bacillati</taxon>
        <taxon>Actinomycetota</taxon>
        <taxon>Actinomycetes</taxon>
        <taxon>Mycobacteriales</taxon>
        <taxon>Mycobacteriaceae</taxon>
        <taxon>Mycobacterium</taxon>
    </lineage>
</organism>
<proteinExistence type="predicted"/>
<reference evidence="1 2" key="1">
    <citation type="submission" date="2016-01" db="EMBL/GenBank/DDBJ databases">
        <title>The new phylogeny of the genus Mycobacterium.</title>
        <authorList>
            <person name="Tarcisio F."/>
            <person name="Conor M."/>
            <person name="Antonella G."/>
            <person name="Elisabetta G."/>
            <person name="Giulia F.S."/>
            <person name="Sara T."/>
            <person name="Anna F."/>
            <person name="Clotilde B."/>
            <person name="Roberto B."/>
            <person name="Veronica D.S."/>
            <person name="Fabio R."/>
            <person name="Monica P."/>
            <person name="Olivier J."/>
            <person name="Enrico T."/>
            <person name="Nicola S."/>
        </authorList>
    </citation>
    <scope>NUCLEOTIDE SEQUENCE [LARGE SCALE GENOMIC DNA]</scope>
    <source>
        <strain evidence="1 2">DSM 45166</strain>
    </source>
</reference>
<protein>
    <submittedName>
        <fullName evidence="1">NAD(P)H nitroreductase</fullName>
    </submittedName>
</protein>
<dbReference type="InterPro" id="IPR050627">
    <property type="entry name" value="Nitroreductase/BluB"/>
</dbReference>
<dbReference type="PANTHER" id="PTHR23026:SF123">
    <property type="entry name" value="NAD(P)H NITROREDUCTASE RV3131-RELATED"/>
    <property type="match status" value="1"/>
</dbReference>
<dbReference type="STRING" id="487514.A5707_03325"/>
<dbReference type="PANTHER" id="PTHR23026">
    <property type="entry name" value="NADPH NITROREDUCTASE"/>
    <property type="match status" value="1"/>
</dbReference>
<dbReference type="InterPro" id="IPR000415">
    <property type="entry name" value="Nitroreductase-like"/>
</dbReference>
<dbReference type="Proteomes" id="UP000193487">
    <property type="component" value="Unassembled WGS sequence"/>
</dbReference>
<dbReference type="SUPFAM" id="SSF55469">
    <property type="entry name" value="FMN-dependent nitroreductase-like"/>
    <property type="match status" value="2"/>
</dbReference>
<dbReference type="OrthoDB" id="8156917at2"/>
<sequence>MPVTMVEPQVIENAVRLACRAPSLHNTQPWQWILSDDGTLQLFLDPSRIMLSDRSGRQALIGCGAALDHLRVAMAAAGWRTQVSRFPNPNDPNHLATIDFTPMDYVTEGHRRRANAILLRRTDRLPFIAPTSWDSFEPVLRNALDGDAVLLHVMPDELRECLGNASHLAESLRLYDSQYHAELGWWTAPFEASEGIPYSSLVSAAENERVDVARAFPVTHQTERRTQVPEDNATILLLSTDTDDRTDALASGEALSAVLLECTMAGLATCPVTHITEVRVTRDMVKSCMEHDTVPQILVRVGAAPAIEDVPPPTPRRALDEVFRRS</sequence>
<dbReference type="RefSeq" id="WP_045383632.1">
    <property type="nucleotide sequence ID" value="NZ_BBKA01000102.1"/>
</dbReference>